<evidence type="ECO:0000313" key="2">
    <source>
        <dbReference type="EMBL" id="EGE00253.1"/>
    </source>
</evidence>
<gene>
    <name evidence="2" type="ORF">TESG_07616</name>
</gene>
<feature type="compositionally biased region" description="Polar residues" evidence="1">
    <location>
        <begin position="905"/>
        <end position="917"/>
    </location>
</feature>
<dbReference type="EMBL" id="GG698535">
    <property type="protein sequence ID" value="EGE00253.1"/>
    <property type="molecule type" value="Genomic_DNA"/>
</dbReference>
<feature type="region of interest" description="Disordered" evidence="1">
    <location>
        <begin position="126"/>
        <end position="180"/>
    </location>
</feature>
<feature type="compositionally biased region" description="Low complexity" evidence="1">
    <location>
        <begin position="781"/>
        <end position="799"/>
    </location>
</feature>
<evidence type="ECO:0000313" key="3">
    <source>
        <dbReference type="Proteomes" id="UP000009172"/>
    </source>
</evidence>
<feature type="compositionally biased region" description="Polar residues" evidence="1">
    <location>
        <begin position="302"/>
        <end position="318"/>
    </location>
</feature>
<evidence type="ECO:0008006" key="4">
    <source>
        <dbReference type="Google" id="ProtNLM"/>
    </source>
</evidence>
<feature type="region of interest" description="Disordered" evidence="1">
    <location>
        <begin position="1"/>
        <end position="56"/>
    </location>
</feature>
<protein>
    <recommendedName>
        <fullName evidence="4">Centrosomin N-terminal motif 1 domain-containing protein</fullName>
    </recommendedName>
</protein>
<keyword evidence="3" id="KW-1185">Reference proteome</keyword>
<accession>F2S9K3</accession>
<dbReference type="OrthoDB" id="10251744at2759"/>
<name>F2S9K3_TRIT1</name>
<dbReference type="HOGENOM" id="CLU_008534_0_0_1"/>
<dbReference type="Proteomes" id="UP000009172">
    <property type="component" value="Unassembled WGS sequence"/>
</dbReference>
<evidence type="ECO:0000256" key="1">
    <source>
        <dbReference type="SAM" id="MobiDB-lite"/>
    </source>
</evidence>
<feature type="compositionally biased region" description="Polar residues" evidence="1">
    <location>
        <begin position="878"/>
        <end position="888"/>
    </location>
</feature>
<feature type="compositionally biased region" description="Polar residues" evidence="1">
    <location>
        <begin position="99"/>
        <end position="112"/>
    </location>
</feature>
<feature type="compositionally biased region" description="Basic and acidic residues" evidence="1">
    <location>
        <begin position="921"/>
        <end position="930"/>
    </location>
</feature>
<feature type="region of interest" description="Disordered" evidence="1">
    <location>
        <begin position="673"/>
        <end position="939"/>
    </location>
</feature>
<feature type="region of interest" description="Disordered" evidence="1">
    <location>
        <begin position="93"/>
        <end position="112"/>
    </location>
</feature>
<feature type="region of interest" description="Disordered" evidence="1">
    <location>
        <begin position="460"/>
        <end position="479"/>
    </location>
</feature>
<feature type="region of interest" description="Disordered" evidence="1">
    <location>
        <begin position="244"/>
        <end position="265"/>
    </location>
</feature>
<proteinExistence type="predicted"/>
<feature type="compositionally biased region" description="Polar residues" evidence="1">
    <location>
        <begin position="731"/>
        <end position="745"/>
    </location>
</feature>
<feature type="compositionally biased region" description="Polar residues" evidence="1">
    <location>
        <begin position="854"/>
        <end position="866"/>
    </location>
</feature>
<dbReference type="AlphaFoldDB" id="F2S9K3"/>
<feature type="compositionally biased region" description="Polar residues" evidence="1">
    <location>
        <begin position="371"/>
        <end position="383"/>
    </location>
</feature>
<reference evidence="3" key="1">
    <citation type="journal article" date="2012" name="MBio">
        <title>Comparative genome analysis of Trichophyton rubrum and related dermatophytes reveals candidate genes involved in infection.</title>
        <authorList>
            <person name="Martinez D.A."/>
            <person name="Oliver B.G."/>
            <person name="Graeser Y."/>
            <person name="Goldberg J.M."/>
            <person name="Li W."/>
            <person name="Martinez-Rossi N.M."/>
            <person name="Monod M."/>
            <person name="Shelest E."/>
            <person name="Barton R.C."/>
            <person name="Birch E."/>
            <person name="Brakhage A.A."/>
            <person name="Chen Z."/>
            <person name="Gurr S.J."/>
            <person name="Heiman D."/>
            <person name="Heitman J."/>
            <person name="Kosti I."/>
            <person name="Rossi A."/>
            <person name="Saif S."/>
            <person name="Samalova M."/>
            <person name="Saunders C.W."/>
            <person name="Shea T."/>
            <person name="Summerbell R.C."/>
            <person name="Xu J."/>
            <person name="Young S."/>
            <person name="Zeng Q."/>
            <person name="Birren B.W."/>
            <person name="Cuomo C.A."/>
            <person name="White T.C."/>
        </authorList>
    </citation>
    <scope>NUCLEOTIDE SEQUENCE [LARGE SCALE GENOMIC DNA]</scope>
    <source>
        <strain evidence="3">CBS 112818</strain>
    </source>
</reference>
<organism evidence="2 3">
    <name type="scientific">Trichophyton tonsurans (strain CBS 112818)</name>
    <name type="common">Scalp ringworm fungus</name>
    <dbReference type="NCBI Taxonomy" id="647933"/>
    <lineage>
        <taxon>Eukaryota</taxon>
        <taxon>Fungi</taxon>
        <taxon>Dikarya</taxon>
        <taxon>Ascomycota</taxon>
        <taxon>Pezizomycotina</taxon>
        <taxon>Eurotiomycetes</taxon>
        <taxon>Eurotiomycetidae</taxon>
        <taxon>Onygenales</taxon>
        <taxon>Arthrodermataceae</taxon>
        <taxon>Trichophyton</taxon>
    </lineage>
</organism>
<feature type="compositionally biased region" description="Low complexity" evidence="1">
    <location>
        <begin position="810"/>
        <end position="820"/>
    </location>
</feature>
<feature type="compositionally biased region" description="Polar residues" evidence="1">
    <location>
        <begin position="144"/>
        <end position="155"/>
    </location>
</feature>
<sequence>MDARQRRSLEPSGRLNSTHSSLCPGRRMRETDGTKGKQMAAEQSQSVRPSPRLHTLNDGVYIPAGLYSPSRSDRLMHDTDIFPLEYRHIPGQAKATDGAQRSSSAAGSPFVNPTSTLLQNLINEQRASRGPRASSACEQHHVENSPQAPNTAETTDQQEDSSSEKQRKISNALSAGLKQPREMGFREMDQYVSKLNKLNFDLKLEVFHRTQQVSALEKKLEKMDELEEQVQHMELMDQELQELRATEEDNQRLRESNEELRSELDKRDQAVNEAVELICQLEAKLEALEAQREEERPVTARPCSSDSTAAVFTSSSPRALTPKNKIILDVPERTSSRRDKRPSMSRSYSNQMDVHAQTPTPPPGAVRRPQRQPSFLQGEDNSTSALRNVYMTDSDKSRTTFNAFSTRGTDDGTHEVESPRLSALSECSYLDPPQSPSDAYGPGRSKLKVNTDIATAKVPVEDSRSPLDCSHNASKKQTGLSRIEHWMQPGGMETTRISKPKETRQQDAILRTPTNNQFALPGAKQSSKGYNFEPPSLVIPQYHSARLPPTPDTMSTTYADMRNKSNTSIIAERSRYDRGSTIGRTLSIDRTLGRRRSANDVATTRPSTAETILSDGLETWSDSTQPAFITDEEYQMASMFPSFAYTHRPATRTFDPAIHAGAVNELGVIIPKNRSRHGREKSSQEQIRKVSNAPSLTPEDWLEAALPASPSNEDKDTKPTQHLSSEPVEQHTGNEQQTTPVNNGFRNRGARVLSELQPRRRINLRPPFFNKTPTLSPAVRSNSIAGPASSSGNSPATGPKTPQNDHHETPSPTTNTGGTTRRPKTSETNDHKRRSSHGFFGWMKGSGTVKDADSSLTPPATATSILSAYAHPQHDQQKAPSHAQTQRTPVPGSTRPLSALAFTHDLSSSPTEMNPLSASMHVEEPSDRRSRFSVRRPRR</sequence>
<feature type="region of interest" description="Disordered" evidence="1">
    <location>
        <begin position="290"/>
        <end position="383"/>
    </location>
</feature>